<dbReference type="AlphaFoldDB" id="A0A1J9PQB7"/>
<gene>
    <name evidence="1" type="ORF">ACJ73_09964</name>
</gene>
<sequence>MVRATVSDCKSWPFIWIAWPSSICESKWGGPWFRIADRGPSMQAPQQTD</sequence>
<dbReference type="Proteomes" id="UP000242791">
    <property type="component" value="Unassembled WGS sequence"/>
</dbReference>
<comment type="caution">
    <text evidence="1">The sequence shown here is derived from an EMBL/GenBank/DDBJ whole genome shotgun (WGS) entry which is preliminary data.</text>
</comment>
<evidence type="ECO:0000313" key="1">
    <source>
        <dbReference type="EMBL" id="OJD10043.1"/>
    </source>
</evidence>
<name>A0A1J9PQB7_9EURO</name>
<accession>A0A1J9PQB7</accession>
<keyword evidence="2" id="KW-1185">Reference proteome</keyword>
<protein>
    <submittedName>
        <fullName evidence="1">Uncharacterized protein</fullName>
    </submittedName>
</protein>
<organism evidence="1 2">
    <name type="scientific">Blastomyces percursus</name>
    <dbReference type="NCBI Taxonomy" id="1658174"/>
    <lineage>
        <taxon>Eukaryota</taxon>
        <taxon>Fungi</taxon>
        <taxon>Dikarya</taxon>
        <taxon>Ascomycota</taxon>
        <taxon>Pezizomycotina</taxon>
        <taxon>Eurotiomycetes</taxon>
        <taxon>Eurotiomycetidae</taxon>
        <taxon>Onygenales</taxon>
        <taxon>Ajellomycetaceae</taxon>
        <taxon>Blastomyces</taxon>
    </lineage>
</organism>
<proteinExistence type="predicted"/>
<reference evidence="1 2" key="1">
    <citation type="submission" date="2015-08" db="EMBL/GenBank/DDBJ databases">
        <title>Emmonsia species relationships and genome sequence.</title>
        <authorList>
            <person name="Cuomo C.A."/>
            <person name="Schwartz I.S."/>
            <person name="Kenyon C."/>
            <person name="De Hoog G.S."/>
            <person name="Govender N.P."/>
            <person name="Botha A."/>
            <person name="Moreno L."/>
            <person name="De Vries M."/>
            <person name="Munoz J.F."/>
            <person name="Stielow J.B."/>
        </authorList>
    </citation>
    <scope>NUCLEOTIDE SEQUENCE [LARGE SCALE GENOMIC DNA]</scope>
    <source>
        <strain evidence="1 2">EI222</strain>
    </source>
</reference>
<evidence type="ECO:0000313" key="2">
    <source>
        <dbReference type="Proteomes" id="UP000242791"/>
    </source>
</evidence>
<dbReference type="VEuPathDB" id="FungiDB:ACJ73_09964"/>
<dbReference type="EMBL" id="LGTZ01003179">
    <property type="protein sequence ID" value="OJD10043.1"/>
    <property type="molecule type" value="Genomic_DNA"/>
</dbReference>
<dbReference type="OrthoDB" id="10357245at2759"/>